<dbReference type="AlphaFoldDB" id="A0AAN6JGM5"/>
<comment type="similarity">
    <text evidence="3 8">Belongs to the histone H2A family.</text>
</comment>
<comment type="subcellular location">
    <subcellularLocation>
        <location evidence="2">Chromosome</location>
    </subcellularLocation>
    <subcellularLocation>
        <location evidence="1 8">Nucleus</location>
    </subcellularLocation>
</comment>
<sequence length="156" mass="17047">LELHGNWADEEDEAVNRIRAATEARGGDVKELGLDELEPEAEEEEPPEAESESSEEQRGGERTTCSAKAGLQFPVGRIHRLFRNGNHAKRVGAGASVYLAAVLEYVTAEVLTLAGDAARDEGTRGICPRQIQIAIRKDEKLRKLLASVTISQTRAR</sequence>
<evidence type="ECO:0000256" key="2">
    <source>
        <dbReference type="ARBA" id="ARBA00004286"/>
    </source>
</evidence>
<feature type="compositionally biased region" description="Acidic residues" evidence="9">
    <location>
        <begin position="34"/>
        <end position="54"/>
    </location>
</feature>
<dbReference type="GO" id="GO:0005634">
    <property type="term" value="C:nucleus"/>
    <property type="evidence" value="ECO:0007669"/>
    <property type="project" value="UniProtKB-SubCell"/>
</dbReference>
<keyword evidence="12" id="KW-1185">Reference proteome</keyword>
<dbReference type="InterPro" id="IPR002119">
    <property type="entry name" value="Histone_H2A"/>
</dbReference>
<dbReference type="SUPFAM" id="SSF47113">
    <property type="entry name" value="Histone-fold"/>
    <property type="match status" value="1"/>
</dbReference>
<evidence type="ECO:0000256" key="6">
    <source>
        <dbReference type="ARBA" id="ARBA00023242"/>
    </source>
</evidence>
<dbReference type="InterPro" id="IPR032458">
    <property type="entry name" value="Histone_H2A_CS"/>
</dbReference>
<organism evidence="11 12">
    <name type="scientific">Tilletia horrida</name>
    <dbReference type="NCBI Taxonomy" id="155126"/>
    <lineage>
        <taxon>Eukaryota</taxon>
        <taxon>Fungi</taxon>
        <taxon>Dikarya</taxon>
        <taxon>Basidiomycota</taxon>
        <taxon>Ustilaginomycotina</taxon>
        <taxon>Exobasidiomycetes</taxon>
        <taxon>Tilletiales</taxon>
        <taxon>Tilletiaceae</taxon>
        <taxon>Tilletia</taxon>
    </lineage>
</organism>
<keyword evidence="7 8" id="KW-0544">Nucleosome core</keyword>
<name>A0AAN6JGM5_9BASI</name>
<dbReference type="InterPro" id="IPR007125">
    <property type="entry name" value="H2A/H2B/H3"/>
</dbReference>
<keyword evidence="5 8" id="KW-0238">DNA-binding</keyword>
<comment type="subunit">
    <text evidence="8">The nucleosome is a histone octamer containing two molecules each of H2A, H2B, H3 and H4 assembled in one H3-H4 heterotetramer and two H2A-H2B heterodimers. The octamer wraps approximately 147 bp of DNA.</text>
</comment>
<dbReference type="PROSITE" id="PS00046">
    <property type="entry name" value="HISTONE_H2A"/>
    <property type="match status" value="1"/>
</dbReference>
<dbReference type="GO" id="GO:0000786">
    <property type="term" value="C:nucleosome"/>
    <property type="evidence" value="ECO:0007669"/>
    <property type="project" value="UniProtKB-KW"/>
</dbReference>
<dbReference type="PANTHER" id="PTHR23430">
    <property type="entry name" value="HISTONE H2A"/>
    <property type="match status" value="1"/>
</dbReference>
<reference evidence="11" key="1">
    <citation type="journal article" date="2023" name="PhytoFront">
        <title>Draft Genome Resources of Seven Strains of Tilletia horrida, Causal Agent of Kernel Smut of Rice.</title>
        <authorList>
            <person name="Khanal S."/>
            <person name="Antony Babu S."/>
            <person name="Zhou X.G."/>
        </authorList>
    </citation>
    <scope>NUCLEOTIDE SEQUENCE</scope>
    <source>
        <strain evidence="11">TX3</strain>
    </source>
</reference>
<protein>
    <recommendedName>
        <fullName evidence="8">Histone H2A</fullName>
    </recommendedName>
</protein>
<dbReference type="EMBL" id="JAPDMQ010001585">
    <property type="protein sequence ID" value="KAK0517829.1"/>
    <property type="molecule type" value="Genomic_DNA"/>
</dbReference>
<dbReference type="PRINTS" id="PR00620">
    <property type="entry name" value="HISTONEH2A"/>
</dbReference>
<evidence type="ECO:0000256" key="7">
    <source>
        <dbReference type="ARBA" id="ARBA00023269"/>
    </source>
</evidence>
<evidence type="ECO:0000256" key="4">
    <source>
        <dbReference type="ARBA" id="ARBA00022454"/>
    </source>
</evidence>
<dbReference type="GO" id="GO:0003677">
    <property type="term" value="F:DNA binding"/>
    <property type="evidence" value="ECO:0007669"/>
    <property type="project" value="UniProtKB-KW"/>
</dbReference>
<dbReference type="SMART" id="SM00414">
    <property type="entry name" value="H2A"/>
    <property type="match status" value="1"/>
</dbReference>
<accession>A0AAN6JGM5</accession>
<evidence type="ECO:0000313" key="12">
    <source>
        <dbReference type="Proteomes" id="UP001176521"/>
    </source>
</evidence>
<dbReference type="Pfam" id="PF00125">
    <property type="entry name" value="Histone"/>
    <property type="match status" value="1"/>
</dbReference>
<feature type="region of interest" description="Disordered" evidence="9">
    <location>
        <begin position="21"/>
        <end position="66"/>
    </location>
</feature>
<evidence type="ECO:0000256" key="8">
    <source>
        <dbReference type="RuleBase" id="RU003767"/>
    </source>
</evidence>
<dbReference type="InterPro" id="IPR009072">
    <property type="entry name" value="Histone-fold"/>
</dbReference>
<feature type="compositionally biased region" description="Basic and acidic residues" evidence="9">
    <location>
        <begin position="21"/>
        <end position="33"/>
    </location>
</feature>
<dbReference type="Gene3D" id="1.10.20.10">
    <property type="entry name" value="Histone, subunit A"/>
    <property type="match status" value="1"/>
</dbReference>
<evidence type="ECO:0000256" key="3">
    <source>
        <dbReference type="ARBA" id="ARBA00010691"/>
    </source>
</evidence>
<proteinExistence type="inferred from homology"/>
<keyword evidence="6 8" id="KW-0539">Nucleus</keyword>
<evidence type="ECO:0000313" key="11">
    <source>
        <dbReference type="EMBL" id="KAK0517829.1"/>
    </source>
</evidence>
<comment type="caution">
    <text evidence="11">The sequence shown here is derived from an EMBL/GenBank/DDBJ whole genome shotgun (WGS) entry which is preliminary data.</text>
</comment>
<gene>
    <name evidence="11" type="primary">HIS3_2</name>
    <name evidence="11" type="ORF">OC842_007984</name>
</gene>
<evidence type="ECO:0000256" key="1">
    <source>
        <dbReference type="ARBA" id="ARBA00004123"/>
    </source>
</evidence>
<evidence type="ECO:0000259" key="10">
    <source>
        <dbReference type="Pfam" id="PF00125"/>
    </source>
</evidence>
<dbReference type="GO" id="GO:0030527">
    <property type="term" value="F:structural constituent of chromatin"/>
    <property type="evidence" value="ECO:0007669"/>
    <property type="project" value="InterPro"/>
</dbReference>
<keyword evidence="4 8" id="KW-0158">Chromosome</keyword>
<feature type="domain" description="Core Histone H2A/H2B/H3" evidence="10">
    <location>
        <begin position="66"/>
        <end position="137"/>
    </location>
</feature>
<evidence type="ECO:0000256" key="5">
    <source>
        <dbReference type="ARBA" id="ARBA00023125"/>
    </source>
</evidence>
<dbReference type="FunFam" id="1.10.20.10:FF:000103">
    <property type="entry name" value="Histone H2A type 1"/>
    <property type="match status" value="1"/>
</dbReference>
<evidence type="ECO:0000256" key="9">
    <source>
        <dbReference type="SAM" id="MobiDB-lite"/>
    </source>
</evidence>
<dbReference type="Proteomes" id="UP001176521">
    <property type="component" value="Unassembled WGS sequence"/>
</dbReference>
<dbReference type="CDD" id="cd00074">
    <property type="entry name" value="HFD_H2A"/>
    <property type="match status" value="1"/>
</dbReference>
<dbReference type="GO" id="GO:0046982">
    <property type="term" value="F:protein heterodimerization activity"/>
    <property type="evidence" value="ECO:0007669"/>
    <property type="project" value="InterPro"/>
</dbReference>
<feature type="non-terminal residue" evidence="11">
    <location>
        <position position="1"/>
    </location>
</feature>